<dbReference type="PROSITE" id="PS50279">
    <property type="entry name" value="BPTI_KUNITZ_2"/>
    <property type="match status" value="1"/>
</dbReference>
<evidence type="ECO:0000259" key="1">
    <source>
        <dbReference type="PROSITE" id="PS50279"/>
    </source>
</evidence>
<evidence type="ECO:0000313" key="3">
    <source>
        <dbReference type="WBParaSite" id="MhA1_Contig1298.frz3.gene5"/>
    </source>
</evidence>
<dbReference type="InterPro" id="IPR020901">
    <property type="entry name" value="Prtase_inh_Kunz-CS"/>
</dbReference>
<dbReference type="PROSITE" id="PS00280">
    <property type="entry name" value="BPTI_KUNITZ_1"/>
    <property type="match status" value="1"/>
</dbReference>
<dbReference type="AlphaFoldDB" id="A0A1I8B318"/>
<dbReference type="PANTHER" id="PTHR47248">
    <property type="entry name" value="PROTEIN CBG06772"/>
    <property type="match status" value="1"/>
</dbReference>
<keyword evidence="2" id="KW-1185">Reference proteome</keyword>
<name>A0A1I8B318_MELHA</name>
<dbReference type="Gene3D" id="4.10.410.10">
    <property type="entry name" value="Pancreatic trypsin inhibitor Kunitz domain"/>
    <property type="match status" value="1"/>
</dbReference>
<organism evidence="2 3">
    <name type="scientific">Meloidogyne hapla</name>
    <name type="common">Root-knot nematode worm</name>
    <dbReference type="NCBI Taxonomy" id="6305"/>
    <lineage>
        <taxon>Eukaryota</taxon>
        <taxon>Metazoa</taxon>
        <taxon>Ecdysozoa</taxon>
        <taxon>Nematoda</taxon>
        <taxon>Chromadorea</taxon>
        <taxon>Rhabditida</taxon>
        <taxon>Tylenchina</taxon>
        <taxon>Tylenchomorpha</taxon>
        <taxon>Tylenchoidea</taxon>
        <taxon>Meloidogynidae</taxon>
        <taxon>Meloidogyninae</taxon>
        <taxon>Meloidogyne</taxon>
    </lineage>
</organism>
<protein>
    <submittedName>
        <fullName evidence="3">BPTI/Kunitz inhibitor domain-containing protein</fullName>
    </submittedName>
</protein>
<dbReference type="Proteomes" id="UP000095281">
    <property type="component" value="Unplaced"/>
</dbReference>
<dbReference type="PANTHER" id="PTHR47248:SF9">
    <property type="entry name" value="BPTI_KUNITZ INHIBITOR DOMAIN-CONTAINING PROTEIN"/>
    <property type="match status" value="1"/>
</dbReference>
<dbReference type="Pfam" id="PF00014">
    <property type="entry name" value="Kunitz_BPTI"/>
    <property type="match status" value="1"/>
</dbReference>
<feature type="domain" description="BPTI/Kunitz inhibitor" evidence="1">
    <location>
        <begin position="1"/>
        <end position="27"/>
    </location>
</feature>
<dbReference type="InterPro" id="IPR002223">
    <property type="entry name" value="Kunitz_BPTI"/>
</dbReference>
<dbReference type="WBParaSite" id="MhA1_Contig1298.frz3.gene5">
    <property type="protein sequence ID" value="MhA1_Contig1298.frz3.gene5"/>
    <property type="gene ID" value="MhA1_Contig1298.frz3.gene5"/>
</dbReference>
<reference evidence="3" key="1">
    <citation type="submission" date="2016-11" db="UniProtKB">
        <authorList>
            <consortium name="WormBaseParasite"/>
        </authorList>
    </citation>
    <scope>IDENTIFICATION</scope>
</reference>
<accession>A0A1I8B318</accession>
<dbReference type="GO" id="GO:0004867">
    <property type="term" value="F:serine-type endopeptidase inhibitor activity"/>
    <property type="evidence" value="ECO:0007669"/>
    <property type="project" value="InterPro"/>
</dbReference>
<sequence length="137" mass="15854">MCMPFGYKGCGGNGNKFISQDQCYEECPRPEDLTYTHLICDLGKEAELIKCQRDYNEHIQREEFSCPPGYKCLRLPFYEKCCNTTNMDIYGKNTDNKPKCKNGKNPSEYYGKSCEDEFCSSEEECIQLELFAHCCPK</sequence>
<evidence type="ECO:0000313" key="2">
    <source>
        <dbReference type="Proteomes" id="UP000095281"/>
    </source>
</evidence>
<dbReference type="InterPro" id="IPR036880">
    <property type="entry name" value="Kunitz_BPTI_sf"/>
</dbReference>
<proteinExistence type="predicted"/>
<dbReference type="SUPFAM" id="SSF57362">
    <property type="entry name" value="BPTI-like"/>
    <property type="match status" value="1"/>
</dbReference>
<dbReference type="InterPro" id="IPR052861">
    <property type="entry name" value="BPTI/Kunitz_domain"/>
</dbReference>